<evidence type="ECO:0000313" key="2">
    <source>
        <dbReference type="Proteomes" id="UP000271098"/>
    </source>
</evidence>
<organism evidence="3">
    <name type="scientific">Gongylonema pulchrum</name>
    <dbReference type="NCBI Taxonomy" id="637853"/>
    <lineage>
        <taxon>Eukaryota</taxon>
        <taxon>Metazoa</taxon>
        <taxon>Ecdysozoa</taxon>
        <taxon>Nematoda</taxon>
        <taxon>Chromadorea</taxon>
        <taxon>Rhabditida</taxon>
        <taxon>Spirurina</taxon>
        <taxon>Spiruromorpha</taxon>
        <taxon>Spiruroidea</taxon>
        <taxon>Gongylonematidae</taxon>
        <taxon>Gongylonema</taxon>
    </lineage>
</organism>
<evidence type="ECO:0000313" key="1">
    <source>
        <dbReference type="EMBL" id="VDK58325.1"/>
    </source>
</evidence>
<dbReference type="AlphaFoldDB" id="A0A183DFE2"/>
<dbReference type="WBParaSite" id="GPUH_0000744201-mRNA-1">
    <property type="protein sequence ID" value="GPUH_0000744201-mRNA-1"/>
    <property type="gene ID" value="GPUH_0000744201"/>
</dbReference>
<proteinExistence type="predicted"/>
<evidence type="ECO:0000313" key="3">
    <source>
        <dbReference type="WBParaSite" id="GPUH_0000744201-mRNA-1"/>
    </source>
</evidence>
<dbReference type="EMBL" id="UYRT01019240">
    <property type="protein sequence ID" value="VDK58325.1"/>
    <property type="molecule type" value="Genomic_DNA"/>
</dbReference>
<gene>
    <name evidence="1" type="ORF">GPUH_LOCUS7436</name>
</gene>
<dbReference type="Proteomes" id="UP000271098">
    <property type="component" value="Unassembled WGS sequence"/>
</dbReference>
<dbReference type="OrthoDB" id="5854760at2759"/>
<keyword evidence="2" id="KW-1185">Reference proteome</keyword>
<reference evidence="1 2" key="2">
    <citation type="submission" date="2018-11" db="EMBL/GenBank/DDBJ databases">
        <authorList>
            <consortium name="Pathogen Informatics"/>
        </authorList>
    </citation>
    <scope>NUCLEOTIDE SEQUENCE [LARGE SCALE GENOMIC DNA]</scope>
</reference>
<sequence length="85" mass="10059">MAAEEVRRSVEFSKNLRTPTDLPAVELWSEDHCEFMERGKVLTRIRNKVCCFLVRRSTTWHLCYIIRTNDDALIIFTSRQKGQQL</sequence>
<reference evidence="3" key="1">
    <citation type="submission" date="2016-06" db="UniProtKB">
        <authorList>
            <consortium name="WormBaseParasite"/>
        </authorList>
    </citation>
    <scope>IDENTIFICATION</scope>
</reference>
<protein>
    <submittedName>
        <fullName evidence="3">SH2 domain-containing protein</fullName>
    </submittedName>
</protein>
<accession>A0A183DFE2</accession>
<name>A0A183DFE2_9BILA</name>